<protein>
    <submittedName>
        <fullName evidence="10">ABC transporter permease subunit</fullName>
    </submittedName>
</protein>
<keyword evidence="5 7" id="KW-1133">Transmembrane helix</keyword>
<feature type="region of interest" description="Disordered" evidence="8">
    <location>
        <begin position="1"/>
        <end position="26"/>
    </location>
</feature>
<feature type="transmembrane region" description="Helical" evidence="7">
    <location>
        <begin position="88"/>
        <end position="109"/>
    </location>
</feature>
<evidence type="ECO:0000313" key="11">
    <source>
        <dbReference type="Proteomes" id="UP000829069"/>
    </source>
</evidence>
<dbReference type="CDD" id="cd06261">
    <property type="entry name" value="TM_PBP2"/>
    <property type="match status" value="1"/>
</dbReference>
<keyword evidence="11" id="KW-1185">Reference proteome</keyword>
<evidence type="ECO:0000259" key="9">
    <source>
        <dbReference type="PROSITE" id="PS50928"/>
    </source>
</evidence>
<dbReference type="InterPro" id="IPR000515">
    <property type="entry name" value="MetI-like"/>
</dbReference>
<dbReference type="RefSeq" id="WP_241914162.1">
    <property type="nucleotide sequence ID" value="NZ_CP093326.1"/>
</dbReference>
<feature type="domain" description="ABC transmembrane type-1" evidence="9">
    <location>
        <begin position="84"/>
        <end position="268"/>
    </location>
</feature>
<sequence>MTQLSRTAAVRRPGAPTTGVVPGRRMGERARGRVSQILVVMAAVLLWHVFSLSDMAGKANMPAPLETAGRFLELLPTAEFWTTIGSTMLSWCTALLLSLVIGIPVGMGLGRHRVAGQSSRFVVDFLRTIPSLAIIPLALLLLGPNYAMVVMVAAFTAVWPVLIQSMYAAENADPSLGLVGRSYRLTRQDRIRYILAPQFLAFFWPGLRMAVTASLLVAVGAELIGGAPGIGSAIQNSLLFNEQVTMFAYVLAAAGIGLGINSVLMLLQRKLLWWHASMRKAG</sequence>
<dbReference type="Proteomes" id="UP000829069">
    <property type="component" value="Chromosome"/>
</dbReference>
<proteinExistence type="inferred from homology"/>
<feature type="transmembrane region" description="Helical" evidence="7">
    <location>
        <begin position="190"/>
        <end position="207"/>
    </location>
</feature>
<feature type="transmembrane region" description="Helical" evidence="7">
    <location>
        <begin position="34"/>
        <end position="52"/>
    </location>
</feature>
<keyword evidence="4 7" id="KW-0812">Transmembrane</keyword>
<feature type="transmembrane region" description="Helical" evidence="7">
    <location>
        <begin position="246"/>
        <end position="267"/>
    </location>
</feature>
<keyword evidence="3" id="KW-1003">Cell membrane</keyword>
<dbReference type="SUPFAM" id="SSF161098">
    <property type="entry name" value="MetI-like"/>
    <property type="match status" value="1"/>
</dbReference>
<comment type="subcellular location">
    <subcellularLocation>
        <location evidence="1 7">Cell membrane</location>
        <topology evidence="1 7">Multi-pass membrane protein</topology>
    </subcellularLocation>
</comment>
<evidence type="ECO:0000256" key="7">
    <source>
        <dbReference type="RuleBase" id="RU363032"/>
    </source>
</evidence>
<dbReference type="EMBL" id="CP093326">
    <property type="protein sequence ID" value="UNK46064.1"/>
    <property type="molecule type" value="Genomic_DNA"/>
</dbReference>
<feature type="transmembrane region" description="Helical" evidence="7">
    <location>
        <begin position="121"/>
        <end position="142"/>
    </location>
</feature>
<evidence type="ECO:0000256" key="8">
    <source>
        <dbReference type="SAM" id="MobiDB-lite"/>
    </source>
</evidence>
<keyword evidence="6 7" id="KW-0472">Membrane</keyword>
<dbReference type="InterPro" id="IPR035906">
    <property type="entry name" value="MetI-like_sf"/>
</dbReference>
<evidence type="ECO:0000313" key="10">
    <source>
        <dbReference type="EMBL" id="UNK46064.1"/>
    </source>
</evidence>
<dbReference type="PROSITE" id="PS50928">
    <property type="entry name" value="ABC_TM1"/>
    <property type="match status" value="1"/>
</dbReference>
<evidence type="ECO:0000256" key="3">
    <source>
        <dbReference type="ARBA" id="ARBA00022475"/>
    </source>
</evidence>
<dbReference type="PANTHER" id="PTHR30151">
    <property type="entry name" value="ALKANE SULFONATE ABC TRANSPORTER-RELATED, MEMBRANE SUBUNIT"/>
    <property type="match status" value="1"/>
</dbReference>
<dbReference type="Pfam" id="PF00528">
    <property type="entry name" value="BPD_transp_1"/>
    <property type="match status" value="1"/>
</dbReference>
<accession>A0ABY3W6Y5</accession>
<gene>
    <name evidence="10" type="ORF">MNQ99_01405</name>
</gene>
<evidence type="ECO:0000256" key="4">
    <source>
        <dbReference type="ARBA" id="ARBA00022692"/>
    </source>
</evidence>
<dbReference type="PANTHER" id="PTHR30151:SF38">
    <property type="entry name" value="ALIPHATIC SULFONATES TRANSPORT PERMEASE PROTEIN SSUC-RELATED"/>
    <property type="match status" value="1"/>
</dbReference>
<feature type="transmembrane region" description="Helical" evidence="7">
    <location>
        <begin position="148"/>
        <end position="169"/>
    </location>
</feature>
<name>A0ABY3W6Y5_9MICC</name>
<evidence type="ECO:0000256" key="1">
    <source>
        <dbReference type="ARBA" id="ARBA00004651"/>
    </source>
</evidence>
<evidence type="ECO:0000256" key="5">
    <source>
        <dbReference type="ARBA" id="ARBA00022989"/>
    </source>
</evidence>
<evidence type="ECO:0000256" key="2">
    <source>
        <dbReference type="ARBA" id="ARBA00022448"/>
    </source>
</evidence>
<organism evidence="10 11">
    <name type="scientific">Arthrobacter sulfonylureivorans</name>
    <dbReference type="NCBI Taxonomy" id="2486855"/>
    <lineage>
        <taxon>Bacteria</taxon>
        <taxon>Bacillati</taxon>
        <taxon>Actinomycetota</taxon>
        <taxon>Actinomycetes</taxon>
        <taxon>Micrococcales</taxon>
        <taxon>Micrococcaceae</taxon>
        <taxon>Arthrobacter</taxon>
    </lineage>
</organism>
<evidence type="ECO:0000256" key="6">
    <source>
        <dbReference type="ARBA" id="ARBA00023136"/>
    </source>
</evidence>
<comment type="similarity">
    <text evidence="7">Belongs to the binding-protein-dependent transport system permease family.</text>
</comment>
<keyword evidence="2 7" id="KW-0813">Transport</keyword>
<reference evidence="10 11" key="1">
    <citation type="submission" date="2022-03" db="EMBL/GenBank/DDBJ databases">
        <title>Isotopic signatures of nitrous oxide derived from detoxification processes.</title>
        <authorList>
            <person name="Behrendt U."/>
            <person name="Buchen C."/>
            <person name="Well R."/>
            <person name="Ulrich A."/>
            <person name="Rohe L."/>
            <person name="Kolb S."/>
            <person name="Schloter M."/>
            <person name="Horn M.A."/>
            <person name="Augustin J."/>
        </authorList>
    </citation>
    <scope>NUCLEOTIDE SEQUENCE [LARGE SCALE GENOMIC DNA]</scope>
    <source>
        <strain evidence="10 11">S4-C24</strain>
    </source>
</reference>
<dbReference type="Gene3D" id="1.10.3720.10">
    <property type="entry name" value="MetI-like"/>
    <property type="match status" value="1"/>
</dbReference>